<comment type="caution">
    <text evidence="3">The sequence shown here is derived from an EMBL/GenBank/DDBJ whole genome shotgun (WGS) entry which is preliminary data.</text>
</comment>
<proteinExistence type="inferred from homology"/>
<evidence type="ECO:0000313" key="3">
    <source>
        <dbReference type="EMBL" id="KAA8913634.1"/>
    </source>
</evidence>
<dbReference type="AlphaFoldDB" id="A0A5J5F9K5"/>
<dbReference type="EMBL" id="VXIS01000013">
    <property type="protein sequence ID" value="KAA8913634.1"/>
    <property type="molecule type" value="Genomic_DNA"/>
</dbReference>
<dbReference type="InterPro" id="IPR036065">
    <property type="entry name" value="BolA-like_sf"/>
</dbReference>
<keyword evidence="4" id="KW-1185">Reference proteome</keyword>
<evidence type="ECO:0000313" key="4">
    <source>
        <dbReference type="Proteomes" id="UP000326924"/>
    </source>
</evidence>
<dbReference type="Proteomes" id="UP000326924">
    <property type="component" value="Unassembled WGS sequence"/>
</dbReference>
<dbReference type="GO" id="GO:0005634">
    <property type="term" value="C:nucleus"/>
    <property type="evidence" value="ECO:0007669"/>
    <property type="project" value="TreeGrafter"/>
</dbReference>
<feature type="compositionally biased region" description="Low complexity" evidence="2">
    <location>
        <begin position="89"/>
        <end position="107"/>
    </location>
</feature>
<dbReference type="GO" id="GO:0051604">
    <property type="term" value="P:protein maturation"/>
    <property type="evidence" value="ECO:0007669"/>
    <property type="project" value="InterPro"/>
</dbReference>
<dbReference type="FunCoup" id="A0A5J5F9K5">
    <property type="interactions" value="312"/>
</dbReference>
<dbReference type="PANTHER" id="PTHR12735">
    <property type="entry name" value="BOLA-LIKE PROTEIN-RELATED"/>
    <property type="match status" value="1"/>
</dbReference>
<dbReference type="GO" id="GO:0051537">
    <property type="term" value="F:2 iron, 2 sulfur cluster binding"/>
    <property type="evidence" value="ECO:0007669"/>
    <property type="project" value="InterPro"/>
</dbReference>
<comment type="similarity">
    <text evidence="1">Belongs to the BolA/IbaG family.</text>
</comment>
<dbReference type="InterPro" id="IPR002634">
    <property type="entry name" value="BolA"/>
</dbReference>
<dbReference type="Gene3D" id="3.10.20.90">
    <property type="entry name" value="Phosphatidylinositol 3-kinase Catalytic Subunit, Chain A, domain 1"/>
    <property type="match status" value="1"/>
</dbReference>
<gene>
    <name evidence="3" type="ORF">FN846DRAFT_902699</name>
</gene>
<organism evidence="3 4">
    <name type="scientific">Sphaerosporella brunnea</name>
    <dbReference type="NCBI Taxonomy" id="1250544"/>
    <lineage>
        <taxon>Eukaryota</taxon>
        <taxon>Fungi</taxon>
        <taxon>Dikarya</taxon>
        <taxon>Ascomycota</taxon>
        <taxon>Pezizomycotina</taxon>
        <taxon>Pezizomycetes</taxon>
        <taxon>Pezizales</taxon>
        <taxon>Pyronemataceae</taxon>
        <taxon>Sphaerosporella</taxon>
    </lineage>
</organism>
<feature type="region of interest" description="Disordered" evidence="2">
    <location>
        <begin position="88"/>
        <end position="115"/>
    </location>
</feature>
<dbReference type="InterPro" id="IPR045115">
    <property type="entry name" value="BOL2"/>
</dbReference>
<dbReference type="OrthoDB" id="4983at2759"/>
<dbReference type="GO" id="GO:0005829">
    <property type="term" value="C:cytosol"/>
    <property type="evidence" value="ECO:0007669"/>
    <property type="project" value="TreeGrafter"/>
</dbReference>
<accession>A0A5J5F9K5</accession>
<dbReference type="SUPFAM" id="SSF82657">
    <property type="entry name" value="BolA-like"/>
    <property type="match status" value="1"/>
</dbReference>
<reference evidence="3 4" key="1">
    <citation type="submission" date="2019-09" db="EMBL/GenBank/DDBJ databases">
        <title>Draft genome of the ectomycorrhizal ascomycete Sphaerosporella brunnea.</title>
        <authorList>
            <consortium name="DOE Joint Genome Institute"/>
            <person name="Benucci G.M."/>
            <person name="Marozzi G."/>
            <person name="Antonielli L."/>
            <person name="Sanchez S."/>
            <person name="Marco P."/>
            <person name="Wang X."/>
            <person name="Falini L.B."/>
            <person name="Barry K."/>
            <person name="Haridas S."/>
            <person name="Lipzen A."/>
            <person name="Labutti K."/>
            <person name="Grigoriev I.V."/>
            <person name="Murat C."/>
            <person name="Martin F."/>
            <person name="Albertini E."/>
            <person name="Donnini D."/>
            <person name="Bonito G."/>
        </authorList>
    </citation>
    <scope>NUCLEOTIDE SEQUENCE [LARGE SCALE GENOMIC DNA]</scope>
    <source>
        <strain evidence="3 4">Sb_GMNB300</strain>
    </source>
</reference>
<name>A0A5J5F9K5_9PEZI</name>
<dbReference type="PANTHER" id="PTHR12735:SF27">
    <property type="entry name" value="BOLA-LIKE PROTEIN 2"/>
    <property type="match status" value="1"/>
</dbReference>
<dbReference type="InParanoid" id="A0A5J5F9K5"/>
<protein>
    <submittedName>
        <fullName evidence="3">Bola domain-containing protein</fullName>
    </submittedName>
</protein>
<evidence type="ECO:0000256" key="2">
    <source>
        <dbReference type="SAM" id="MobiDB-lite"/>
    </source>
</evidence>
<sequence>MAAAAAAGTSVEALTDAMRTRLAATHVELVDVSGGCGQMFEAVIVSARFAGKPALARHRLANAALAAEIAAVHAWSQKLFTPEEWARRQQLLQQQQQQEGQEGQQQEQGGGGGGA</sequence>
<dbReference type="Pfam" id="PF01722">
    <property type="entry name" value="BolA"/>
    <property type="match status" value="1"/>
</dbReference>
<dbReference type="GO" id="GO:0006879">
    <property type="term" value="P:intracellular iron ion homeostasis"/>
    <property type="evidence" value="ECO:0007669"/>
    <property type="project" value="InterPro"/>
</dbReference>
<evidence type="ECO:0000256" key="1">
    <source>
        <dbReference type="RuleBase" id="RU003860"/>
    </source>
</evidence>